<name>A0A7E4W947_PANRE</name>
<evidence type="ECO:0000313" key="2">
    <source>
        <dbReference type="Proteomes" id="UP000492821"/>
    </source>
</evidence>
<reference evidence="3" key="2">
    <citation type="submission" date="2020-10" db="UniProtKB">
        <authorList>
            <consortium name="WormBaseParasite"/>
        </authorList>
    </citation>
    <scope>IDENTIFICATION</scope>
</reference>
<proteinExistence type="predicted"/>
<dbReference type="WBParaSite" id="Pan_g8401.t1">
    <property type="protein sequence ID" value="Pan_g8401.t1"/>
    <property type="gene ID" value="Pan_g8401"/>
</dbReference>
<reference evidence="2" key="1">
    <citation type="journal article" date="2013" name="Genetics">
        <title>The draft genome and transcriptome of Panagrellus redivivus are shaped by the harsh demands of a free-living lifestyle.</title>
        <authorList>
            <person name="Srinivasan J."/>
            <person name="Dillman A.R."/>
            <person name="Macchietto M.G."/>
            <person name="Heikkinen L."/>
            <person name="Lakso M."/>
            <person name="Fracchia K.M."/>
            <person name="Antoshechkin I."/>
            <person name="Mortazavi A."/>
            <person name="Wong G."/>
            <person name="Sternberg P.W."/>
        </authorList>
    </citation>
    <scope>NUCLEOTIDE SEQUENCE [LARGE SCALE GENOMIC DNA]</scope>
    <source>
        <strain evidence="2">MT8872</strain>
    </source>
</reference>
<sequence length="130" mass="14728">MSVADSRQKTKEMVNLVRTFYDKYTEAIDTRRQDVGKYYHPEGQLLFDGHMYKTGAAAAAAWTTKPATCHTFKNLNHNVHQLGPRESLVVILVSGNATYGDRSHMYTQALTCQLENGHLSILSDDYRIMT</sequence>
<dbReference type="SUPFAM" id="SSF54427">
    <property type="entry name" value="NTF2-like"/>
    <property type="match status" value="1"/>
</dbReference>
<evidence type="ECO:0000259" key="1">
    <source>
        <dbReference type="PROSITE" id="PS50177"/>
    </source>
</evidence>
<accession>A0A7E4W947</accession>
<dbReference type="AlphaFoldDB" id="A0A7E4W947"/>
<dbReference type="InterPro" id="IPR032710">
    <property type="entry name" value="NTF2-like_dom_sf"/>
</dbReference>
<organism evidence="2 3">
    <name type="scientific">Panagrellus redivivus</name>
    <name type="common">Microworm</name>
    <dbReference type="NCBI Taxonomy" id="6233"/>
    <lineage>
        <taxon>Eukaryota</taxon>
        <taxon>Metazoa</taxon>
        <taxon>Ecdysozoa</taxon>
        <taxon>Nematoda</taxon>
        <taxon>Chromadorea</taxon>
        <taxon>Rhabditida</taxon>
        <taxon>Tylenchina</taxon>
        <taxon>Panagrolaimomorpha</taxon>
        <taxon>Panagrolaimoidea</taxon>
        <taxon>Panagrolaimidae</taxon>
        <taxon>Panagrellus</taxon>
    </lineage>
</organism>
<dbReference type="Gene3D" id="3.10.450.50">
    <property type="match status" value="1"/>
</dbReference>
<keyword evidence="2" id="KW-1185">Reference proteome</keyword>
<protein>
    <submittedName>
        <fullName evidence="3">NTF2 domain-containing protein</fullName>
    </submittedName>
</protein>
<dbReference type="InterPro" id="IPR018222">
    <property type="entry name" value="Nuclear_transport_factor_2_euk"/>
</dbReference>
<feature type="domain" description="NTF2" evidence="1">
    <location>
        <begin position="16"/>
        <end position="128"/>
    </location>
</feature>
<evidence type="ECO:0000313" key="3">
    <source>
        <dbReference type="WBParaSite" id="Pan_g8401.t1"/>
    </source>
</evidence>
<dbReference type="PROSITE" id="PS50177">
    <property type="entry name" value="NTF2_DOMAIN"/>
    <property type="match status" value="1"/>
</dbReference>
<dbReference type="Proteomes" id="UP000492821">
    <property type="component" value="Unassembled WGS sequence"/>
</dbReference>